<evidence type="ECO:0000313" key="3">
    <source>
        <dbReference type="EMBL" id="CAD7450744.1"/>
    </source>
</evidence>
<evidence type="ECO:0000256" key="1">
    <source>
        <dbReference type="SAM" id="MobiDB-lite"/>
    </source>
</evidence>
<keyword evidence="2" id="KW-0812">Transmembrane</keyword>
<keyword evidence="2" id="KW-1133">Transmembrane helix</keyword>
<reference evidence="3" key="1">
    <citation type="submission" date="2020-11" db="EMBL/GenBank/DDBJ databases">
        <authorList>
            <person name="Tran Van P."/>
        </authorList>
    </citation>
    <scope>NUCLEOTIDE SEQUENCE</scope>
</reference>
<feature type="region of interest" description="Disordered" evidence="1">
    <location>
        <begin position="1"/>
        <end position="24"/>
    </location>
</feature>
<feature type="transmembrane region" description="Helical" evidence="2">
    <location>
        <begin position="107"/>
        <end position="129"/>
    </location>
</feature>
<proteinExistence type="predicted"/>
<evidence type="ECO:0000256" key="2">
    <source>
        <dbReference type="SAM" id="Phobius"/>
    </source>
</evidence>
<accession>A0A7R9I9U8</accession>
<name>A0A7R9I9U8_9NEOP</name>
<protein>
    <submittedName>
        <fullName evidence="3">Uncharacterized protein</fullName>
    </submittedName>
</protein>
<dbReference type="EMBL" id="OD578106">
    <property type="protein sequence ID" value="CAD7450744.1"/>
    <property type="molecule type" value="Genomic_DNA"/>
</dbReference>
<organism evidence="3">
    <name type="scientific">Timema bartmani</name>
    <dbReference type="NCBI Taxonomy" id="61472"/>
    <lineage>
        <taxon>Eukaryota</taxon>
        <taxon>Metazoa</taxon>
        <taxon>Ecdysozoa</taxon>
        <taxon>Arthropoda</taxon>
        <taxon>Hexapoda</taxon>
        <taxon>Insecta</taxon>
        <taxon>Pterygota</taxon>
        <taxon>Neoptera</taxon>
        <taxon>Polyneoptera</taxon>
        <taxon>Phasmatodea</taxon>
        <taxon>Timematodea</taxon>
        <taxon>Timematoidea</taxon>
        <taxon>Timematidae</taxon>
        <taxon>Timema</taxon>
    </lineage>
</organism>
<sequence length="143" mass="15990">MMNECKRDKESGGHGNKDCEEHVSSTKKNKSWNEVIRGRVEINNTYAFVALGECPLFEGRAKTLDQSGRSKCAVLCTGFGNVNTRPRPKELLDKRHNRAEKKSTPNYFVNTAKISMFCAVIAVALIATLRDDRTAVQLKSRGK</sequence>
<dbReference type="AlphaFoldDB" id="A0A7R9I9U8"/>
<keyword evidence="2" id="KW-0472">Membrane</keyword>
<gene>
    <name evidence="3" type="ORF">TBIB3V08_LOCUS13013</name>
</gene>